<evidence type="ECO:0000313" key="10">
    <source>
        <dbReference type="EMBL" id="QIN53296.1"/>
    </source>
</evidence>
<dbReference type="EMBL" id="MN199020">
    <property type="protein sequence ID" value="QIN53296.1"/>
    <property type="molecule type" value="mRNA"/>
</dbReference>
<evidence type="ECO:0000256" key="1">
    <source>
        <dbReference type="ARBA" id="ARBA00004123"/>
    </source>
</evidence>
<feature type="compositionally biased region" description="Polar residues" evidence="7">
    <location>
        <begin position="167"/>
        <end position="178"/>
    </location>
</feature>
<dbReference type="AlphaFoldDB" id="A0A6G8MVA2"/>
<dbReference type="FunFam" id="1.10.10.60:FF:000394">
    <property type="entry name" value="MYB transcription factor"/>
    <property type="match status" value="1"/>
</dbReference>
<dbReference type="InterPro" id="IPR015495">
    <property type="entry name" value="Myb_TF_plants"/>
</dbReference>
<dbReference type="SUPFAM" id="SSF46689">
    <property type="entry name" value="Homeodomain-like"/>
    <property type="match status" value="1"/>
</dbReference>
<dbReference type="GO" id="GO:0005634">
    <property type="term" value="C:nucleus"/>
    <property type="evidence" value="ECO:0007669"/>
    <property type="project" value="UniProtKB-SubCell"/>
</dbReference>
<dbReference type="PROSITE" id="PS51294">
    <property type="entry name" value="HTH_MYB"/>
    <property type="match status" value="2"/>
</dbReference>
<dbReference type="Pfam" id="PF00249">
    <property type="entry name" value="Myb_DNA-binding"/>
    <property type="match status" value="2"/>
</dbReference>
<keyword evidence="5" id="KW-0804">Transcription</keyword>
<accession>A0A6G8MVA2</accession>
<feature type="compositionally biased region" description="Polar residues" evidence="7">
    <location>
        <begin position="288"/>
        <end position="302"/>
    </location>
</feature>
<reference evidence="10" key="1">
    <citation type="submission" date="2019-07" db="EMBL/GenBank/DDBJ databases">
        <authorList>
            <person name="Jiang C.-K."/>
            <person name="Rao G.-Y."/>
        </authorList>
    </citation>
    <scope>NUCLEOTIDE SEQUENCE</scope>
    <source>
        <strain evidence="10">Chongqing</strain>
    </source>
</reference>
<feature type="compositionally biased region" description="Low complexity" evidence="7">
    <location>
        <begin position="273"/>
        <end position="287"/>
    </location>
</feature>
<evidence type="ECO:0000256" key="3">
    <source>
        <dbReference type="ARBA" id="ARBA00023015"/>
    </source>
</evidence>
<dbReference type="Gene3D" id="1.10.10.60">
    <property type="entry name" value="Homeodomain-like"/>
    <property type="match status" value="2"/>
</dbReference>
<name>A0A6G8MVA2_SELML</name>
<feature type="domain" description="Myb-like" evidence="8">
    <location>
        <begin position="9"/>
        <end position="61"/>
    </location>
</feature>
<dbReference type="GO" id="GO:0051707">
    <property type="term" value="P:response to other organism"/>
    <property type="evidence" value="ECO:0007669"/>
    <property type="project" value="UniProtKB-ARBA"/>
</dbReference>
<dbReference type="SMART" id="SM00717">
    <property type="entry name" value="SANT"/>
    <property type="match status" value="2"/>
</dbReference>
<organism evidence="10">
    <name type="scientific">Selaginella moellendorffii</name>
    <name type="common">Spikemoss</name>
    <dbReference type="NCBI Taxonomy" id="88036"/>
    <lineage>
        <taxon>Eukaryota</taxon>
        <taxon>Viridiplantae</taxon>
        <taxon>Streptophyta</taxon>
        <taxon>Embryophyta</taxon>
        <taxon>Tracheophyta</taxon>
        <taxon>Lycopodiopsida</taxon>
        <taxon>Selaginellales</taxon>
        <taxon>Selaginellaceae</taxon>
        <taxon>Selaginella</taxon>
    </lineage>
</organism>
<dbReference type="InterPro" id="IPR017930">
    <property type="entry name" value="Myb_dom"/>
</dbReference>
<keyword evidence="2" id="KW-0677">Repeat</keyword>
<protein>
    <submittedName>
        <fullName evidence="10">R2R3-MYB transcription factor</fullName>
    </submittedName>
</protein>
<dbReference type="PROSITE" id="PS50090">
    <property type="entry name" value="MYB_LIKE"/>
    <property type="match status" value="2"/>
</dbReference>
<feature type="compositionally biased region" description="Polar residues" evidence="7">
    <location>
        <begin position="133"/>
        <end position="151"/>
    </location>
</feature>
<sequence>MGRAPCCSKVGLNRGPWTPEEDMLLTKHIEQHGEGNWRALPKAAGLLRCGKSCRLRWVNYLRPNVKRGNISEDEEDLIIMLHALLGNRWSLIAARMPGRTDNEIKNYWNTHLSKKLASRGLDPKTHKPLVAKSSPNSPTKKGDGDSNSPSCHSRGDDPQEAWETTMDLDTSSYSTGSCEESCDDRDRRTECQPPKVCARLHRKRKMPVLGDLAKEKSASPVLSAGKIGGGATESSSLSVGQEEEREQDLQNTTKFNYPSPSSVFNLYSPSPSPSNSHSASASNCDSPTTISKSNTASSSQDLGQAPPLVSTSQHTVDWNDHEQQFQLRSQVQMLEFIDDFLLRKDDVIVAGGDLFKEDCSGDQFWDSLGKIELPDCSSVCQSDLWDGLTEFASNSTTQVVPSSSSPLPVADGILPMIIASTSPSNSSSSSSSLAATQVNFLHDELLFC</sequence>
<feature type="compositionally biased region" description="Polar residues" evidence="7">
    <location>
        <begin position="249"/>
        <end position="267"/>
    </location>
</feature>
<dbReference type="InterPro" id="IPR001005">
    <property type="entry name" value="SANT/Myb"/>
</dbReference>
<feature type="domain" description="Myb-like" evidence="8">
    <location>
        <begin position="62"/>
        <end position="112"/>
    </location>
</feature>
<feature type="domain" description="HTH myb-type" evidence="9">
    <location>
        <begin position="62"/>
        <end position="116"/>
    </location>
</feature>
<evidence type="ECO:0000256" key="7">
    <source>
        <dbReference type="SAM" id="MobiDB-lite"/>
    </source>
</evidence>
<evidence type="ECO:0000256" key="4">
    <source>
        <dbReference type="ARBA" id="ARBA00023125"/>
    </source>
</evidence>
<keyword evidence="6" id="KW-0539">Nucleus</keyword>
<evidence type="ECO:0000256" key="5">
    <source>
        <dbReference type="ARBA" id="ARBA00023163"/>
    </source>
</evidence>
<keyword evidence="3" id="KW-0805">Transcription regulation</keyword>
<evidence type="ECO:0000259" key="9">
    <source>
        <dbReference type="PROSITE" id="PS51294"/>
    </source>
</evidence>
<feature type="region of interest" description="Disordered" evidence="7">
    <location>
        <begin position="118"/>
        <end position="190"/>
    </location>
</feature>
<dbReference type="PANTHER" id="PTHR47994:SF5">
    <property type="entry name" value="F14D16.11-RELATED"/>
    <property type="match status" value="1"/>
</dbReference>
<dbReference type="InterPro" id="IPR009057">
    <property type="entry name" value="Homeodomain-like_sf"/>
</dbReference>
<evidence type="ECO:0000256" key="6">
    <source>
        <dbReference type="ARBA" id="ARBA00023242"/>
    </source>
</evidence>
<feature type="domain" description="HTH myb-type" evidence="9">
    <location>
        <begin position="9"/>
        <end position="61"/>
    </location>
</feature>
<dbReference type="PANTHER" id="PTHR47994">
    <property type="entry name" value="F14D16.11-RELATED"/>
    <property type="match status" value="1"/>
</dbReference>
<evidence type="ECO:0000256" key="2">
    <source>
        <dbReference type="ARBA" id="ARBA00022737"/>
    </source>
</evidence>
<proteinExistence type="evidence at transcript level"/>
<evidence type="ECO:0000259" key="8">
    <source>
        <dbReference type="PROSITE" id="PS50090"/>
    </source>
</evidence>
<dbReference type="GO" id="GO:0000976">
    <property type="term" value="F:transcription cis-regulatory region binding"/>
    <property type="evidence" value="ECO:0007669"/>
    <property type="project" value="UniProtKB-ARBA"/>
</dbReference>
<dbReference type="CDD" id="cd00167">
    <property type="entry name" value="SANT"/>
    <property type="match status" value="2"/>
</dbReference>
<comment type="subcellular location">
    <subcellularLocation>
        <location evidence="1">Nucleus</location>
    </subcellularLocation>
</comment>
<dbReference type="FunFam" id="1.10.10.60:FF:000001">
    <property type="entry name" value="MYB-related transcription factor"/>
    <property type="match status" value="1"/>
</dbReference>
<keyword evidence="4" id="KW-0238">DNA-binding</keyword>
<feature type="region of interest" description="Disordered" evidence="7">
    <location>
        <begin position="220"/>
        <end position="312"/>
    </location>
</feature>